<accession>A0A7X5R3B2</accession>
<evidence type="ECO:0000259" key="2">
    <source>
        <dbReference type="Pfam" id="PF03372"/>
    </source>
</evidence>
<keyword evidence="1" id="KW-0472">Membrane</keyword>
<evidence type="ECO:0000313" key="4">
    <source>
        <dbReference type="Proteomes" id="UP000541033"/>
    </source>
</evidence>
<dbReference type="Pfam" id="PF03372">
    <property type="entry name" value="Exo_endo_phos"/>
    <property type="match status" value="1"/>
</dbReference>
<sequence length="320" mass="34376">MSVSPAIPSSGAESLRRRTRGARIIAVLSLALTLIIALHSVLPGSVGTLVATVLPWLGWFLPALVLCALLTRRPRAWLVVIVPTLVWLIVVAPVLVPLSGSAANVPAESLLTVASQNVEESANTAAESARTLAAEGADIIALVELDGDDRGAAAIELAESHPYSYTVGTVGLWSIYPIEKEKPLELGLGWRRALSADVMTPTGLLSVYVIHAASFRPGDQENRDTMLRNLGELVPQDLSEKVIVLGDFNATIFDPALKPLLKTVSEPNQSTPSWGFTWPANMPFARIDHIFERGLTPVENRVLPAGKSDHHAILTVFRTD</sequence>
<dbReference type="InterPro" id="IPR005135">
    <property type="entry name" value="Endo/exonuclease/phosphatase"/>
</dbReference>
<evidence type="ECO:0000256" key="1">
    <source>
        <dbReference type="SAM" id="Phobius"/>
    </source>
</evidence>
<keyword evidence="4" id="KW-1185">Reference proteome</keyword>
<dbReference type="GO" id="GO:0003824">
    <property type="term" value="F:catalytic activity"/>
    <property type="evidence" value="ECO:0007669"/>
    <property type="project" value="InterPro"/>
</dbReference>
<comment type="caution">
    <text evidence="3">The sequence shown here is derived from an EMBL/GenBank/DDBJ whole genome shotgun (WGS) entry which is preliminary data.</text>
</comment>
<reference evidence="3 4" key="1">
    <citation type="submission" date="2020-02" db="EMBL/GenBank/DDBJ databases">
        <title>Sequencing the genomes of 1000 actinobacteria strains.</title>
        <authorList>
            <person name="Klenk H.-P."/>
        </authorList>
    </citation>
    <scope>NUCLEOTIDE SEQUENCE [LARGE SCALE GENOMIC DNA]</scope>
    <source>
        <strain evidence="3 4">DSM 27960</strain>
    </source>
</reference>
<dbReference type="AlphaFoldDB" id="A0A7X5R3B2"/>
<feature type="domain" description="Endonuclease/exonuclease/phosphatase" evidence="2">
    <location>
        <begin position="116"/>
        <end position="310"/>
    </location>
</feature>
<name>A0A7X5R3B2_9MICO</name>
<dbReference type="Proteomes" id="UP000541033">
    <property type="component" value="Unassembled WGS sequence"/>
</dbReference>
<proteinExistence type="predicted"/>
<dbReference type="SUPFAM" id="SSF56219">
    <property type="entry name" value="DNase I-like"/>
    <property type="match status" value="1"/>
</dbReference>
<dbReference type="Gene3D" id="3.60.10.10">
    <property type="entry name" value="Endonuclease/exonuclease/phosphatase"/>
    <property type="match status" value="1"/>
</dbReference>
<keyword evidence="1" id="KW-0812">Transmembrane</keyword>
<gene>
    <name evidence="3" type="ORF">FHX76_002513</name>
</gene>
<dbReference type="RefSeq" id="WP_167151072.1">
    <property type="nucleotide sequence ID" value="NZ_JAAMOX010000002.1"/>
</dbReference>
<dbReference type="EMBL" id="JAAMOX010000002">
    <property type="protein sequence ID" value="NIH54617.1"/>
    <property type="molecule type" value="Genomic_DNA"/>
</dbReference>
<dbReference type="InterPro" id="IPR036691">
    <property type="entry name" value="Endo/exonu/phosph_ase_sf"/>
</dbReference>
<protein>
    <submittedName>
        <fullName evidence="3">Vancomycin resistance protein VanJ</fullName>
    </submittedName>
</protein>
<feature type="transmembrane region" description="Helical" evidence="1">
    <location>
        <begin position="77"/>
        <end position="96"/>
    </location>
</feature>
<feature type="transmembrane region" description="Helical" evidence="1">
    <location>
        <begin position="48"/>
        <end position="70"/>
    </location>
</feature>
<keyword evidence="1" id="KW-1133">Transmembrane helix</keyword>
<organism evidence="3 4">
    <name type="scientific">Lysinibacter cavernae</name>
    <dbReference type="NCBI Taxonomy" id="1640652"/>
    <lineage>
        <taxon>Bacteria</taxon>
        <taxon>Bacillati</taxon>
        <taxon>Actinomycetota</taxon>
        <taxon>Actinomycetes</taxon>
        <taxon>Micrococcales</taxon>
        <taxon>Microbacteriaceae</taxon>
        <taxon>Lysinibacter</taxon>
    </lineage>
</organism>
<evidence type="ECO:0000313" key="3">
    <source>
        <dbReference type="EMBL" id="NIH54617.1"/>
    </source>
</evidence>
<feature type="transmembrane region" description="Helical" evidence="1">
    <location>
        <begin position="21"/>
        <end position="42"/>
    </location>
</feature>